<feature type="compositionally biased region" description="Basic and acidic residues" evidence="2">
    <location>
        <begin position="34"/>
        <end position="47"/>
    </location>
</feature>
<dbReference type="GO" id="GO:0003730">
    <property type="term" value="F:mRNA 3'-UTR binding"/>
    <property type="evidence" value="ECO:0007669"/>
    <property type="project" value="TreeGrafter"/>
</dbReference>
<dbReference type="GO" id="GO:0005739">
    <property type="term" value="C:mitochondrion"/>
    <property type="evidence" value="ECO:0007669"/>
    <property type="project" value="TreeGrafter"/>
</dbReference>
<dbReference type="EMBL" id="LIAE01010577">
    <property type="protein sequence ID" value="PAV58480.1"/>
    <property type="molecule type" value="Genomic_DNA"/>
</dbReference>
<gene>
    <name evidence="3" type="ORF">WR25_17088</name>
</gene>
<comment type="caution">
    <text evidence="3">The sequence shown here is derived from an EMBL/GenBank/DDBJ whole genome shotgun (WGS) entry which is preliminary data.</text>
</comment>
<dbReference type="InterPro" id="IPR033490">
    <property type="entry name" value="LRP130"/>
</dbReference>
<dbReference type="GO" id="GO:0070129">
    <property type="term" value="P:regulation of mitochondrial translation"/>
    <property type="evidence" value="ECO:0007669"/>
    <property type="project" value="TreeGrafter"/>
</dbReference>
<name>A0A2A2J9L8_9BILA</name>
<reference evidence="3 4" key="1">
    <citation type="journal article" date="2017" name="Curr. Biol.">
        <title>Genome architecture and evolution of a unichromosomal asexual nematode.</title>
        <authorList>
            <person name="Fradin H."/>
            <person name="Zegar C."/>
            <person name="Gutwein M."/>
            <person name="Lucas J."/>
            <person name="Kovtun M."/>
            <person name="Corcoran D."/>
            <person name="Baugh L.R."/>
            <person name="Kiontke K."/>
            <person name="Gunsalus K."/>
            <person name="Fitch D.H."/>
            <person name="Piano F."/>
        </authorList>
    </citation>
    <scope>NUCLEOTIDE SEQUENCE [LARGE SCALE GENOMIC DNA]</scope>
    <source>
        <strain evidence="3">PF1309</strain>
    </source>
</reference>
<feature type="region of interest" description="Disordered" evidence="2">
    <location>
        <begin position="21"/>
        <end position="51"/>
    </location>
</feature>
<evidence type="ECO:0000313" key="3">
    <source>
        <dbReference type="EMBL" id="PAV58480.1"/>
    </source>
</evidence>
<feature type="coiled-coil region" evidence="1">
    <location>
        <begin position="927"/>
        <end position="954"/>
    </location>
</feature>
<accession>A0A2A2J9L8</accession>
<keyword evidence="1" id="KW-0175">Coiled coil</keyword>
<organism evidence="3 4">
    <name type="scientific">Diploscapter pachys</name>
    <dbReference type="NCBI Taxonomy" id="2018661"/>
    <lineage>
        <taxon>Eukaryota</taxon>
        <taxon>Metazoa</taxon>
        <taxon>Ecdysozoa</taxon>
        <taxon>Nematoda</taxon>
        <taxon>Chromadorea</taxon>
        <taxon>Rhabditida</taxon>
        <taxon>Rhabditina</taxon>
        <taxon>Rhabditomorpha</taxon>
        <taxon>Rhabditoidea</taxon>
        <taxon>Rhabditidae</taxon>
        <taxon>Diploscapter</taxon>
    </lineage>
</organism>
<keyword evidence="4" id="KW-1185">Reference proteome</keyword>
<dbReference type="PANTHER" id="PTHR46669:SF3">
    <property type="entry name" value="LEUCINE-RICH PPR MOTIF-CONTAINING PROTEIN, MITOCHONDRIAL"/>
    <property type="match status" value="1"/>
</dbReference>
<dbReference type="AlphaFoldDB" id="A0A2A2J9L8"/>
<dbReference type="PANTHER" id="PTHR46669">
    <property type="entry name" value="LEUCINE-RICH PPR MOTIF-CONTAINING PROTEIN, MITOCHONDRIAL"/>
    <property type="match status" value="1"/>
</dbReference>
<dbReference type="Pfam" id="PF13812">
    <property type="entry name" value="PPR_3"/>
    <property type="match status" value="1"/>
</dbReference>
<dbReference type="OrthoDB" id="185373at2759"/>
<dbReference type="GO" id="GO:0005634">
    <property type="term" value="C:nucleus"/>
    <property type="evidence" value="ECO:0007669"/>
    <property type="project" value="TreeGrafter"/>
</dbReference>
<proteinExistence type="predicted"/>
<dbReference type="STRING" id="2018661.A0A2A2J9L8"/>
<evidence type="ECO:0000256" key="1">
    <source>
        <dbReference type="SAM" id="Coils"/>
    </source>
</evidence>
<dbReference type="InterPro" id="IPR011990">
    <property type="entry name" value="TPR-like_helical_dom_sf"/>
</dbReference>
<dbReference type="Gene3D" id="1.25.40.10">
    <property type="entry name" value="Tetratricopeptide repeat domain"/>
    <property type="match status" value="1"/>
</dbReference>
<evidence type="ECO:0000313" key="4">
    <source>
        <dbReference type="Proteomes" id="UP000218231"/>
    </source>
</evidence>
<dbReference type="Proteomes" id="UP000218231">
    <property type="component" value="Unassembled WGS sequence"/>
</dbReference>
<protein>
    <recommendedName>
        <fullName evidence="5">Pentacotripeptide-repeat region of PRORP domain-containing protein</fullName>
    </recommendedName>
</protein>
<dbReference type="InterPro" id="IPR002885">
    <property type="entry name" value="PPR_rpt"/>
</dbReference>
<evidence type="ECO:0008006" key="5">
    <source>
        <dbReference type="Google" id="ProtNLM"/>
    </source>
</evidence>
<sequence length="1147" mass="130135">MLTVRSLASARLLATLIRRQAASAPVTASNERTSVIRKEPREGRNLDGVRSAVQRHRQMKQPEESASPGTAEASQKRKLTFKTAYDIVRFYEVNGMSGMDTMAAARGVAQDPESDLHTLTDRQMSVLIHGYDDDYAHTVPRNVRKLALEDFVENCQKRGIKFDVFAKNAILKARINNGTELKAADVLQEWEKEELTPNQETYELVARIYAQQADTKAILAIMQHMKEASLSLSERVVGPLVHSVARQGNYGQAEDIIKKFIPGLPEVALRYYLANAALQNGDIHEAVNAIAGTTASGNIFGFRQQEKIIKLFIDMVEKNMENPFELLAPYLVTSPDGRTLNTENAPNGKLVTAVRLAAAEGRVKDAIRLFERVPFSQRKTNHRREMRNGLVKMIESENTSVEELIEISERIRNNWMLPGTEGDAMGIVLEELGKCESIDRVAAVFDALKHKDYFYDLLQTNPNCKRPLALSIAKQIPKAKSPEERDKRIADVATVLFVAPEEEVRAVEEYRQIIYRLCDNDVALAIHVLPQIEDSIVAREFATSIVSQILRNYPDDKLAVDKLEKFLDSNTIDDLLGVAFMTQLQHFLANKSDDSDNKRKVNIAAKIIALSFPSDPSLPSHSGAVILEFIYCSYALPLSAIQTITEHLQNEPRVNLTFDQMNHIKEKLAKLKMEERTEFVEVLKKQSKTVQRWQNSSLQELEAELDKLMEKEGSTWVVMAAVLCREIVNKVGNQIPMNVSDAIRILEDIQIRRGKMKELMGEMEGADRKRAETVMRTVLDKAYNRLANAAFTRAGNEDGLEQLDKLWNLGIGSSLGADNLLFYISRLYLGGRLENAGAVGEVLRETGQSVVGDTFEKLGRRLALFDIAKIDSLTSYLSDTFGFPHNSVLRLKANIVQNEIKALIKSDKAEEAFELCKKLALQNHKTVGQFELMNEALRTENRELLEKVVQLVASQNGQSAAVYDMIYSILDCRLIDKWKDRIKNLIERQPNEIDSRMMGYFVGKASGDKRPDILRNIFELMREKVSIVDMNNVLETLIKLYYRSNDFESIKSLEEEIRKTNYPLKNNTEKWLAKMHKKDDFPLLLFEHCCLFLFCYNQSFSDFYEPNTNLFESLVEAREFDLKRLAVDLARDRKRTKATQIDAELGR</sequence>
<evidence type="ECO:0000256" key="2">
    <source>
        <dbReference type="SAM" id="MobiDB-lite"/>
    </source>
</evidence>